<evidence type="ECO:0000313" key="2">
    <source>
        <dbReference type="Proteomes" id="UP000241096"/>
    </source>
</evidence>
<reference evidence="1 2" key="1">
    <citation type="submission" date="2017-09" db="EMBL/GenBank/DDBJ databases">
        <authorList>
            <person name="Ehlers B."/>
            <person name="Leendertz F.H."/>
        </authorList>
    </citation>
    <scope>NUCLEOTIDE SEQUENCE [LARGE SCALE GENOMIC DNA]</scope>
</reference>
<organism evidence="1 2">
    <name type="scientific">Pseudomonas phage ventosus</name>
    <dbReference type="NCBI Taxonomy" id="2048980"/>
    <lineage>
        <taxon>Viruses</taxon>
        <taxon>Duplodnaviria</taxon>
        <taxon>Heunggongvirae</taxon>
        <taxon>Uroviricota</taxon>
        <taxon>Caudoviricetes</taxon>
        <taxon>Vandenendeviridae</taxon>
        <taxon>Gorskivirinae</taxon>
        <taxon>Ventosusvirus</taxon>
        <taxon>Ventosusvirus ventosus</taxon>
    </lineage>
</organism>
<dbReference type="EMBL" id="MG018930">
    <property type="protein sequence ID" value="ATW58347.1"/>
    <property type="molecule type" value="Genomic_DNA"/>
</dbReference>
<dbReference type="Gene3D" id="2.30.30.40">
    <property type="entry name" value="SH3 Domains"/>
    <property type="match status" value="1"/>
</dbReference>
<accession>A0A2H4P842</accession>
<dbReference type="Proteomes" id="UP000241096">
    <property type="component" value="Segment"/>
</dbReference>
<evidence type="ECO:0000313" key="1">
    <source>
        <dbReference type="EMBL" id="ATW58347.1"/>
    </source>
</evidence>
<keyword evidence="2" id="KW-1185">Reference proteome</keyword>
<name>A0A2H4P842_9CAUD</name>
<gene>
    <name evidence="1" type="ORF">CNR37_00140</name>
</gene>
<protein>
    <submittedName>
        <fullName evidence="1">Uncharacterized protein</fullName>
    </submittedName>
</protein>
<sequence length="128" mass="14591">MFQVGDRVRMTQLGINNYGDQAGGTTGTVLGQTIEGDPQWTDVRWDNGHSNNYELDEIFVTVRTAPEKVEEQKEATPRVKYMYSVQTEDGNPLLNTRDREYAREFKTQMGGKKEGIIIMAYAPVKEIR</sequence>
<proteinExistence type="predicted"/>